<dbReference type="AlphaFoldDB" id="A0A7Z0MN53"/>
<keyword evidence="1" id="KW-0812">Transmembrane</keyword>
<protein>
    <recommendedName>
        <fullName evidence="4">DedA family protein</fullName>
    </recommendedName>
</protein>
<reference evidence="2 3" key="1">
    <citation type="submission" date="2020-05" db="EMBL/GenBank/DDBJ databases">
        <title>Horizontal transmission and recombination maintain forever young bacterial symbiont genomes.</title>
        <authorList>
            <person name="Russell S.L."/>
            <person name="Pepper-Tunick E."/>
            <person name="Svedberg J."/>
            <person name="Byrne A."/>
            <person name="Ruelas Castillo J."/>
            <person name="Vollmers C."/>
            <person name="Beinart R.A."/>
            <person name="Corbett-Detig R."/>
        </authorList>
    </citation>
    <scope>NUCLEOTIDE SEQUENCE [LARGE SCALE GENOMIC DNA]</scope>
    <source>
        <strain evidence="2">4727-3</strain>
    </source>
</reference>
<evidence type="ECO:0000313" key="3">
    <source>
        <dbReference type="Proteomes" id="UP000537890"/>
    </source>
</evidence>
<dbReference type="EMBL" id="JACCHS010000037">
    <property type="protein sequence ID" value="NYT46771.1"/>
    <property type="molecule type" value="Genomic_DNA"/>
</dbReference>
<gene>
    <name evidence="2" type="ORF">H0A75_03100</name>
</gene>
<proteinExistence type="predicted"/>
<accession>A0A7Z0MN53</accession>
<evidence type="ECO:0000256" key="1">
    <source>
        <dbReference type="SAM" id="Phobius"/>
    </source>
</evidence>
<dbReference type="Proteomes" id="UP000537890">
    <property type="component" value="Unassembled WGS sequence"/>
</dbReference>
<keyword evidence="1" id="KW-0472">Membrane</keyword>
<organism evidence="2 3">
    <name type="scientific">Candidatus Methanofishera endochildressiae</name>
    <dbReference type="NCBI Taxonomy" id="2738884"/>
    <lineage>
        <taxon>Bacteria</taxon>
        <taxon>Pseudomonadati</taxon>
        <taxon>Pseudomonadota</taxon>
        <taxon>Gammaproteobacteria</taxon>
        <taxon>Candidatus Methanofishera</taxon>
    </lineage>
</organism>
<keyword evidence="1" id="KW-1133">Transmembrane helix</keyword>
<feature type="transmembrane region" description="Helical" evidence="1">
    <location>
        <begin position="38"/>
        <end position="63"/>
    </location>
</feature>
<evidence type="ECO:0008006" key="4">
    <source>
        <dbReference type="Google" id="ProtNLM"/>
    </source>
</evidence>
<evidence type="ECO:0000313" key="2">
    <source>
        <dbReference type="EMBL" id="NYT46771.1"/>
    </source>
</evidence>
<feature type="transmembrane region" description="Helical" evidence="1">
    <location>
        <begin position="12"/>
        <end position="32"/>
    </location>
</feature>
<comment type="caution">
    <text evidence="2">The sequence shown here is derived from an EMBL/GenBank/DDBJ whole genome shotgun (WGS) entry which is preliminary data.</text>
</comment>
<sequence length="90" mass="10283">MEELIQLIQANIQYAHLIIFATLLLAGLNIPISEDAMIFVSALLASKTIIYPIYLSACIWGFFFRFNLLQLRPICLRKLLKYVFANYGVA</sequence>
<name>A0A7Z0MN53_9GAMM</name>